<evidence type="ECO:0000313" key="3">
    <source>
        <dbReference type="EMBL" id="SHJ66679.1"/>
    </source>
</evidence>
<dbReference type="AlphaFoldDB" id="A0A1M6L6I5"/>
<gene>
    <name evidence="3" type="ORF">SAMN05444350_14444</name>
</gene>
<evidence type="ECO:0000313" key="4">
    <source>
        <dbReference type="Proteomes" id="UP000184192"/>
    </source>
</evidence>
<feature type="coiled-coil region" evidence="1">
    <location>
        <begin position="106"/>
        <end position="144"/>
    </location>
</feature>
<dbReference type="SMART" id="SM00530">
    <property type="entry name" value="HTH_XRE"/>
    <property type="match status" value="1"/>
</dbReference>
<dbReference type="InterPro" id="IPR001387">
    <property type="entry name" value="Cro/C1-type_HTH"/>
</dbReference>
<dbReference type="GO" id="GO:0003677">
    <property type="term" value="F:DNA binding"/>
    <property type="evidence" value="ECO:0007669"/>
    <property type="project" value="InterPro"/>
</dbReference>
<dbReference type="Pfam" id="PF01381">
    <property type="entry name" value="HTH_3"/>
    <property type="match status" value="1"/>
</dbReference>
<reference evidence="4" key="1">
    <citation type="submission" date="2016-11" db="EMBL/GenBank/DDBJ databases">
        <authorList>
            <person name="Varghese N."/>
            <person name="Submissions S."/>
        </authorList>
    </citation>
    <scope>NUCLEOTIDE SEQUENCE [LARGE SCALE GENOMIC DNA]</scope>
    <source>
        <strain evidence="4">DSM 26884</strain>
    </source>
</reference>
<protein>
    <submittedName>
        <fullName evidence="3">Helix-turn-helix</fullName>
    </submittedName>
</protein>
<dbReference type="SUPFAM" id="SSF47413">
    <property type="entry name" value="lambda repressor-like DNA-binding domains"/>
    <property type="match status" value="1"/>
</dbReference>
<evidence type="ECO:0000259" key="2">
    <source>
        <dbReference type="PROSITE" id="PS50943"/>
    </source>
</evidence>
<keyword evidence="4" id="KW-1185">Reference proteome</keyword>
<name>A0A1M6L6I5_9BACE</name>
<dbReference type="GeneID" id="92714561"/>
<dbReference type="EMBL" id="FQZN01000044">
    <property type="protein sequence ID" value="SHJ66679.1"/>
    <property type="molecule type" value="Genomic_DNA"/>
</dbReference>
<dbReference type="InterPro" id="IPR010982">
    <property type="entry name" value="Lambda_DNA-bd_dom_sf"/>
</dbReference>
<keyword evidence="1" id="KW-0175">Coiled coil</keyword>
<sequence>MKKLEPVNQSVEIGKKLKEYFDKLGYTQQYVADKLGVSQAAVSALLNGKPFGKKLANKWAETFGLKPNWLLTGEGEMLKANTTETVIGGITPAIIYDMFVKSGERIANAVEEIANSNKTLADTNAKLVDTNQKLVERILELTEKGVAAGAKGAVPRAALG</sequence>
<feature type="domain" description="HTH cro/C1-type" evidence="2">
    <location>
        <begin position="17"/>
        <end position="70"/>
    </location>
</feature>
<accession>A0A1M6L6I5</accession>
<dbReference type="PROSITE" id="PS50943">
    <property type="entry name" value="HTH_CROC1"/>
    <property type="match status" value="1"/>
</dbReference>
<dbReference type="RefSeq" id="WP_025833761.1">
    <property type="nucleotide sequence ID" value="NZ_FQZN01000044.1"/>
</dbReference>
<dbReference type="Proteomes" id="UP000184192">
    <property type="component" value="Unassembled WGS sequence"/>
</dbReference>
<proteinExistence type="predicted"/>
<dbReference type="CDD" id="cd00093">
    <property type="entry name" value="HTH_XRE"/>
    <property type="match status" value="1"/>
</dbReference>
<dbReference type="Gene3D" id="1.10.260.40">
    <property type="entry name" value="lambda repressor-like DNA-binding domains"/>
    <property type="match status" value="1"/>
</dbReference>
<evidence type="ECO:0000256" key="1">
    <source>
        <dbReference type="SAM" id="Coils"/>
    </source>
</evidence>
<organism evidence="3 4">
    <name type="scientific">Bacteroides stercorirosoris</name>
    <dbReference type="NCBI Taxonomy" id="871324"/>
    <lineage>
        <taxon>Bacteria</taxon>
        <taxon>Pseudomonadati</taxon>
        <taxon>Bacteroidota</taxon>
        <taxon>Bacteroidia</taxon>
        <taxon>Bacteroidales</taxon>
        <taxon>Bacteroidaceae</taxon>
        <taxon>Bacteroides</taxon>
    </lineage>
</organism>